<evidence type="ECO:0000313" key="2">
    <source>
        <dbReference type="EMBL" id="GGI71305.1"/>
    </source>
</evidence>
<evidence type="ECO:0000313" key="4">
    <source>
        <dbReference type="Proteomes" id="UP001060771"/>
    </source>
</evidence>
<sequence>MIEIKLNLDEIGKSRLMETQVELELAEKFLNDGLLRNAAGKAFQAWKSYLSYLAIKNRHLFNFTGYKRVSRSVKVSRNDWILAIMPTNMLMEIAGKLAEKNADIVELTSLALVIHEYQYNGPDPTGIVSKLPSDEAARQVLAKFIARAKELIKQTRETQ</sequence>
<protein>
    <recommendedName>
        <fullName evidence="5">PaREP1 family protein</fullName>
    </recommendedName>
</protein>
<dbReference type="RefSeq" id="WP_054843496.1">
    <property type="nucleotide sequence ID" value="NZ_AP026830.1"/>
</dbReference>
<dbReference type="AlphaFoldDB" id="A0A830ECH9"/>
<reference evidence="1" key="4">
    <citation type="journal article" date="2023" name="Microbiol. Resour. Announc.">
        <title>Complete Genome Sequence of Vulcanisaeta souniana Strain IC-059, a Hyperthermophilic Archaeon Isolated from Hot Spring Water in Japan.</title>
        <authorList>
            <person name="Kato S."/>
            <person name="Itoh T."/>
            <person name="Wu L."/>
            <person name="Ma J."/>
            <person name="Ohkuma M."/>
        </authorList>
    </citation>
    <scope>NUCLEOTIDE SEQUENCE</scope>
    <source>
        <strain evidence="1">JCM 11219</strain>
    </source>
</reference>
<name>A0A830ECH9_9CREN</name>
<organism evidence="2 3">
    <name type="scientific">Vulcanisaeta souniana JCM 11219</name>
    <dbReference type="NCBI Taxonomy" id="1293586"/>
    <lineage>
        <taxon>Archaea</taxon>
        <taxon>Thermoproteota</taxon>
        <taxon>Thermoprotei</taxon>
        <taxon>Thermoproteales</taxon>
        <taxon>Thermoproteaceae</taxon>
        <taxon>Vulcanisaeta</taxon>
    </lineage>
</organism>
<dbReference type="EMBL" id="BMNM01000001">
    <property type="protein sequence ID" value="GGI71305.1"/>
    <property type="molecule type" value="Genomic_DNA"/>
</dbReference>
<proteinExistence type="predicted"/>
<reference evidence="2" key="2">
    <citation type="submission" date="2020-09" db="EMBL/GenBank/DDBJ databases">
        <authorList>
            <person name="Sun Q."/>
            <person name="Ohkuma M."/>
        </authorList>
    </citation>
    <scope>NUCLEOTIDE SEQUENCE</scope>
    <source>
        <strain evidence="2">JCM 11219</strain>
    </source>
</reference>
<dbReference type="GeneID" id="76206328"/>
<gene>
    <name evidence="2" type="ORF">GCM10007112_05210</name>
    <name evidence="1" type="ORF">Vsou_07750</name>
</gene>
<evidence type="ECO:0008006" key="5">
    <source>
        <dbReference type="Google" id="ProtNLM"/>
    </source>
</evidence>
<reference evidence="4" key="3">
    <citation type="submission" date="2022-09" db="EMBL/GenBank/DDBJ databases">
        <title>Complete genome sequence of Vulcanisaeta souniana.</title>
        <authorList>
            <person name="Kato S."/>
            <person name="Itoh T."/>
            <person name="Ohkuma M."/>
        </authorList>
    </citation>
    <scope>NUCLEOTIDE SEQUENCE [LARGE SCALE GENOMIC DNA]</scope>
    <source>
        <strain evidence="4">JCM 11219</strain>
    </source>
</reference>
<accession>A0A830ECH9</accession>
<dbReference type="EMBL" id="AP026830">
    <property type="protein sequence ID" value="BDR91682.1"/>
    <property type="molecule type" value="Genomic_DNA"/>
</dbReference>
<evidence type="ECO:0000313" key="1">
    <source>
        <dbReference type="EMBL" id="BDR91682.1"/>
    </source>
</evidence>
<dbReference type="InterPro" id="IPR010268">
    <property type="entry name" value="PaREP1"/>
</dbReference>
<reference evidence="2" key="1">
    <citation type="journal article" date="2014" name="Int. J. Syst. Evol. Microbiol.">
        <title>Complete genome sequence of Corynebacterium casei LMG S-19264T (=DSM 44701T), isolated from a smear-ripened cheese.</title>
        <authorList>
            <consortium name="US DOE Joint Genome Institute (JGI-PGF)"/>
            <person name="Walter F."/>
            <person name="Albersmeier A."/>
            <person name="Kalinowski J."/>
            <person name="Ruckert C."/>
        </authorList>
    </citation>
    <scope>NUCLEOTIDE SEQUENCE</scope>
    <source>
        <strain evidence="2">JCM 11219</strain>
    </source>
</reference>
<dbReference type="Pfam" id="PF05942">
    <property type="entry name" value="PaREP1"/>
    <property type="match status" value="1"/>
</dbReference>
<dbReference type="Proteomes" id="UP000657075">
    <property type="component" value="Unassembled WGS sequence"/>
</dbReference>
<keyword evidence="4" id="KW-1185">Reference proteome</keyword>
<dbReference type="OrthoDB" id="23874at2157"/>
<dbReference type="Proteomes" id="UP001060771">
    <property type="component" value="Chromosome"/>
</dbReference>
<evidence type="ECO:0000313" key="3">
    <source>
        <dbReference type="Proteomes" id="UP000657075"/>
    </source>
</evidence>